<dbReference type="Pfam" id="PF00578">
    <property type="entry name" value="AhpC-TSA"/>
    <property type="match status" value="1"/>
</dbReference>
<dbReference type="PANTHER" id="PTHR10681">
    <property type="entry name" value="THIOREDOXIN PEROXIDASE"/>
    <property type="match status" value="1"/>
</dbReference>
<keyword evidence="6" id="KW-0560">Oxidoreductase</keyword>
<feature type="active site" description="Cysteine sulfenic acid (-SOH) intermediate; for peroxidase activity" evidence="9">
    <location>
        <position position="49"/>
    </location>
</feature>
<dbReference type="InterPro" id="IPR024706">
    <property type="entry name" value="Peroxiredoxin_AhpC-typ"/>
</dbReference>
<evidence type="ECO:0000256" key="8">
    <source>
        <dbReference type="ARBA" id="ARBA00023284"/>
    </source>
</evidence>
<dbReference type="SUPFAM" id="SSF52833">
    <property type="entry name" value="Thioredoxin-like"/>
    <property type="match status" value="1"/>
</dbReference>
<dbReference type="GO" id="GO:0042744">
    <property type="term" value="P:hydrogen peroxide catabolic process"/>
    <property type="evidence" value="ECO:0007669"/>
    <property type="project" value="TreeGrafter"/>
</dbReference>
<dbReference type="CDD" id="cd03015">
    <property type="entry name" value="PRX_Typ2cys"/>
    <property type="match status" value="1"/>
</dbReference>
<dbReference type="EMBL" id="JACATZ010000001">
    <property type="protein sequence ID" value="NWJ46207.1"/>
    <property type="molecule type" value="Genomic_DNA"/>
</dbReference>
<evidence type="ECO:0000256" key="7">
    <source>
        <dbReference type="ARBA" id="ARBA00023157"/>
    </source>
</evidence>
<evidence type="ECO:0000259" key="10">
    <source>
        <dbReference type="PROSITE" id="PS51352"/>
    </source>
</evidence>
<dbReference type="GO" id="GO:0005829">
    <property type="term" value="C:cytosol"/>
    <property type="evidence" value="ECO:0007669"/>
    <property type="project" value="TreeGrafter"/>
</dbReference>
<proteinExistence type="inferred from homology"/>
<dbReference type="InterPro" id="IPR036249">
    <property type="entry name" value="Thioredoxin-like_sf"/>
</dbReference>
<evidence type="ECO:0000256" key="4">
    <source>
        <dbReference type="ARBA" id="ARBA00022559"/>
    </source>
</evidence>
<feature type="domain" description="Thioredoxin" evidence="10">
    <location>
        <begin position="2"/>
        <end position="162"/>
    </location>
</feature>
<dbReference type="FunFam" id="3.40.30.10:FF:000002">
    <property type="entry name" value="Alkyl hydroperoxide reductase C"/>
    <property type="match status" value="1"/>
</dbReference>
<dbReference type="AlphaFoldDB" id="A0A8T7LZ06"/>
<dbReference type="InterPro" id="IPR013766">
    <property type="entry name" value="Thioredoxin_domain"/>
</dbReference>
<keyword evidence="8" id="KW-0676">Redox-active center</keyword>
<dbReference type="RefSeq" id="WP_341467469.1">
    <property type="nucleotide sequence ID" value="NZ_CP128399.1"/>
</dbReference>
<keyword evidence="4" id="KW-0575">Peroxidase</keyword>
<keyword evidence="3" id="KW-0963">Cytoplasm</keyword>
<dbReference type="Proteomes" id="UP000521676">
    <property type="component" value="Unassembled WGS sequence"/>
</dbReference>
<evidence type="ECO:0000313" key="11">
    <source>
        <dbReference type="EMBL" id="NWJ46207.1"/>
    </source>
</evidence>
<comment type="similarity">
    <text evidence="2">Belongs to the peroxiredoxin family. AhpC/Prx1 subfamily.</text>
</comment>
<dbReference type="InterPro" id="IPR000866">
    <property type="entry name" value="AhpC/TSA"/>
</dbReference>
<evidence type="ECO:0000256" key="9">
    <source>
        <dbReference type="PIRSR" id="PIRSR000239-1"/>
    </source>
</evidence>
<evidence type="ECO:0000313" key="12">
    <source>
        <dbReference type="Proteomes" id="UP000521676"/>
    </source>
</evidence>
<dbReference type="GO" id="GO:0033554">
    <property type="term" value="P:cellular response to stress"/>
    <property type="evidence" value="ECO:0007669"/>
    <property type="project" value="TreeGrafter"/>
</dbReference>
<dbReference type="Gene3D" id="3.40.30.10">
    <property type="entry name" value="Glutaredoxin"/>
    <property type="match status" value="1"/>
</dbReference>
<dbReference type="PIRSF" id="PIRSF000239">
    <property type="entry name" value="AHPC"/>
    <property type="match status" value="1"/>
</dbReference>
<evidence type="ECO:0000256" key="1">
    <source>
        <dbReference type="ARBA" id="ARBA00004496"/>
    </source>
</evidence>
<accession>A0A8T7LZ06</accession>
<comment type="subcellular location">
    <subcellularLocation>
        <location evidence="1">Cytoplasm</location>
    </subcellularLocation>
</comment>
<sequence length="178" mass="19792">MSLVGKAAPDFNMPSTKNLDTLDENVKLSDYRGKWLVLFYYPMDFTYVCPTEVTAFSERIADFKALNAEVVGVSTDSKYTHKAWIETAPANNGIGLINYPLAADQTLRVSRDYGVLIEDQGVSLRGLFLIDPDGTVQYEVVHNLSVGRNVDEILRVLEALQTGERCGANWKPGQKTIN</sequence>
<dbReference type="PROSITE" id="PS51352">
    <property type="entry name" value="THIOREDOXIN_2"/>
    <property type="match status" value="1"/>
</dbReference>
<evidence type="ECO:0000256" key="5">
    <source>
        <dbReference type="ARBA" id="ARBA00022862"/>
    </source>
</evidence>
<organism evidence="11 12">
    <name type="scientific">Candidatus Chlorohelix allophototropha</name>
    <dbReference type="NCBI Taxonomy" id="3003348"/>
    <lineage>
        <taxon>Bacteria</taxon>
        <taxon>Bacillati</taxon>
        <taxon>Chloroflexota</taxon>
        <taxon>Chloroflexia</taxon>
        <taxon>Candidatus Chloroheliales</taxon>
        <taxon>Candidatus Chloroheliaceae</taxon>
        <taxon>Candidatus Chlorohelix</taxon>
    </lineage>
</organism>
<evidence type="ECO:0000256" key="3">
    <source>
        <dbReference type="ARBA" id="ARBA00022490"/>
    </source>
</evidence>
<dbReference type="PANTHER" id="PTHR10681:SF121">
    <property type="entry name" value="ALKYL HYDROPEROXIDE REDUCTASE C"/>
    <property type="match status" value="1"/>
</dbReference>
<reference evidence="11 12" key="1">
    <citation type="submission" date="2020-06" db="EMBL/GenBank/DDBJ databases">
        <title>Anoxygenic phototrophic Chloroflexota member uses a Type I reaction center.</title>
        <authorList>
            <person name="Tsuji J.M."/>
            <person name="Shaw N.A."/>
            <person name="Nagashima S."/>
            <person name="Venkiteswaran J."/>
            <person name="Schiff S.L."/>
            <person name="Hanada S."/>
            <person name="Tank M."/>
            <person name="Neufeld J.D."/>
        </authorList>
    </citation>
    <scope>NUCLEOTIDE SEQUENCE [LARGE SCALE GENOMIC DNA]</scope>
    <source>
        <strain evidence="11">L227-S17</strain>
    </source>
</reference>
<evidence type="ECO:0000256" key="6">
    <source>
        <dbReference type="ARBA" id="ARBA00023002"/>
    </source>
</evidence>
<gene>
    <name evidence="11" type="ORF">HXX08_10035</name>
</gene>
<dbReference type="GO" id="GO:0008379">
    <property type="term" value="F:thioredoxin peroxidase activity"/>
    <property type="evidence" value="ECO:0007669"/>
    <property type="project" value="TreeGrafter"/>
</dbReference>
<evidence type="ECO:0000256" key="2">
    <source>
        <dbReference type="ARBA" id="ARBA00009796"/>
    </source>
</evidence>
<comment type="caution">
    <text evidence="11">The sequence shown here is derived from an EMBL/GenBank/DDBJ whole genome shotgun (WGS) entry which is preliminary data.</text>
</comment>
<dbReference type="GO" id="GO:0045454">
    <property type="term" value="P:cell redox homeostasis"/>
    <property type="evidence" value="ECO:0007669"/>
    <property type="project" value="TreeGrafter"/>
</dbReference>
<dbReference type="InterPro" id="IPR050217">
    <property type="entry name" value="Peroxiredoxin"/>
</dbReference>
<keyword evidence="7" id="KW-1015">Disulfide bond</keyword>
<protein>
    <submittedName>
        <fullName evidence="11">Peroxiredoxin</fullName>
    </submittedName>
</protein>
<dbReference type="GO" id="GO:0006979">
    <property type="term" value="P:response to oxidative stress"/>
    <property type="evidence" value="ECO:0007669"/>
    <property type="project" value="TreeGrafter"/>
</dbReference>
<name>A0A8T7LZ06_9CHLR</name>
<keyword evidence="5" id="KW-0049">Antioxidant</keyword>